<dbReference type="InterPro" id="IPR050570">
    <property type="entry name" value="Cell_wall_metabolism_enzyme"/>
</dbReference>
<dbReference type="EMBL" id="CP007514">
    <property type="protein sequence ID" value="AHY45657.1"/>
    <property type="molecule type" value="Genomic_DNA"/>
</dbReference>
<dbReference type="EMBL" id="JAWXXX010000001">
    <property type="protein sequence ID" value="MDX5893071.1"/>
    <property type="molecule type" value="Genomic_DNA"/>
</dbReference>
<evidence type="ECO:0000259" key="2">
    <source>
        <dbReference type="Pfam" id="PF01551"/>
    </source>
</evidence>
<feature type="domain" description="M23ase beta-sheet core" evidence="2">
    <location>
        <begin position="191"/>
        <end position="285"/>
    </location>
</feature>
<evidence type="ECO:0000256" key="1">
    <source>
        <dbReference type="SAM" id="SignalP"/>
    </source>
</evidence>
<dbReference type="PANTHER" id="PTHR21666:SF270">
    <property type="entry name" value="MUREIN HYDROLASE ACTIVATOR ENVC"/>
    <property type="match status" value="1"/>
</dbReference>
<dbReference type="EC" id="3.4.-.-" evidence="4"/>
<dbReference type="CDD" id="cd12797">
    <property type="entry name" value="M23_peptidase"/>
    <property type="match status" value="1"/>
</dbReference>
<feature type="signal peptide" evidence="1">
    <location>
        <begin position="1"/>
        <end position="27"/>
    </location>
</feature>
<dbReference type="eggNOG" id="COG0739">
    <property type="taxonomic scope" value="Bacteria"/>
</dbReference>
<dbReference type="SUPFAM" id="SSF51261">
    <property type="entry name" value="Duplicated hybrid motif"/>
    <property type="match status" value="1"/>
</dbReference>
<dbReference type="OrthoDB" id="6188067at2"/>
<dbReference type="KEGG" id="rrd:RradSPS_0374"/>
<keyword evidence="4" id="KW-0378">Hydrolase</keyword>
<name>A0A023WZL9_RUBRA</name>
<proteinExistence type="predicted"/>
<sequence>MRSRHALLGLTLGLALLLFSGAGSVGAQSTADATGSTLDAAVTTELSERTGKALSGERGPATTGEPGAQVNVMREGEGWAFGSAVVEAPKKRGHYPSGWLFVARETDGTWDAELEGASEFPELLREAPESVVAAGERELLTSEARNPEQTRSTAASVARTGLSLPWKKGTRWRFTGGPHGWATGYDRPYAALDFVGPPGGDQNVRAAAGGYAYSMCSSGQGWIRIYHPNGYSTDYYHLIRNIKPQGGRQVSRGEIIGKTGQDVSCGGASYGRHVHFALLRGDTHVKVGGKKIGGWTFRENQAYGGRAEKNGTIRRPSGSTYMKNFG</sequence>
<accession>A0A023WZL9</accession>
<dbReference type="Pfam" id="PF01551">
    <property type="entry name" value="Peptidase_M23"/>
    <property type="match status" value="1"/>
</dbReference>
<dbReference type="Proteomes" id="UP001281130">
    <property type="component" value="Unassembled WGS sequence"/>
</dbReference>
<reference evidence="4" key="2">
    <citation type="submission" date="2023-11" db="EMBL/GenBank/DDBJ databases">
        <title>MicrobeMod: A computational toolkit for identifying prokaryotic methylation and restriction-modification with nanopore sequencing.</title>
        <authorList>
            <person name="Crits-Christoph A."/>
            <person name="Kang S.C."/>
            <person name="Lee H."/>
            <person name="Ostrov N."/>
        </authorList>
    </citation>
    <scope>NUCLEOTIDE SEQUENCE</scope>
    <source>
        <strain evidence="4">ATCC 51242</strain>
    </source>
</reference>
<evidence type="ECO:0000313" key="4">
    <source>
        <dbReference type="EMBL" id="MDX5893071.1"/>
    </source>
</evidence>
<evidence type="ECO:0000313" key="5">
    <source>
        <dbReference type="Proteomes" id="UP000025229"/>
    </source>
</evidence>
<dbReference type="HOGENOM" id="CLU_058006_0_0_11"/>
<dbReference type="Gene3D" id="2.70.70.10">
    <property type="entry name" value="Glucose Permease (Domain IIA)"/>
    <property type="match status" value="1"/>
</dbReference>
<dbReference type="RefSeq" id="WP_051589229.1">
    <property type="nucleotide sequence ID" value="NZ_CP007514.1"/>
</dbReference>
<evidence type="ECO:0000313" key="3">
    <source>
        <dbReference type="EMBL" id="AHY45657.1"/>
    </source>
</evidence>
<dbReference type="GO" id="GO:0004222">
    <property type="term" value="F:metalloendopeptidase activity"/>
    <property type="evidence" value="ECO:0007669"/>
    <property type="project" value="TreeGrafter"/>
</dbReference>
<organism evidence="3 5">
    <name type="scientific">Rubrobacter radiotolerans</name>
    <name type="common">Arthrobacter radiotolerans</name>
    <dbReference type="NCBI Taxonomy" id="42256"/>
    <lineage>
        <taxon>Bacteria</taxon>
        <taxon>Bacillati</taxon>
        <taxon>Actinomycetota</taxon>
        <taxon>Rubrobacteria</taxon>
        <taxon>Rubrobacterales</taxon>
        <taxon>Rubrobacteraceae</taxon>
        <taxon>Rubrobacter</taxon>
    </lineage>
</organism>
<protein>
    <submittedName>
        <fullName evidence="4">M23 family metallopeptidase</fullName>
        <ecNumber evidence="4">3.4.-.-</ecNumber>
    </submittedName>
    <submittedName>
        <fullName evidence="3">Peptidase family M23</fullName>
    </submittedName>
</protein>
<dbReference type="InterPro" id="IPR011055">
    <property type="entry name" value="Dup_hybrid_motif"/>
</dbReference>
<reference evidence="3 5" key="1">
    <citation type="submission" date="2014-03" db="EMBL/GenBank/DDBJ databases">
        <title>Complete genome sequence of the Radio-Resistant Rubrobacter radiotolerans RSPS-4.</title>
        <authorList>
            <person name="Egas C.C."/>
            <person name="Barroso C.C."/>
            <person name="Froufe H.J.C."/>
            <person name="Pacheco J.J."/>
            <person name="Albuquerque L.L."/>
            <person name="da Costa M.M.S."/>
        </authorList>
    </citation>
    <scope>NUCLEOTIDE SEQUENCE [LARGE SCALE GENOMIC DNA]</scope>
    <source>
        <strain evidence="3 5">RSPS-4</strain>
    </source>
</reference>
<gene>
    <name evidence="3" type="ORF">RradSPS_0374</name>
    <name evidence="4" type="ORF">SIL72_03405</name>
</gene>
<dbReference type="Proteomes" id="UP000025229">
    <property type="component" value="Chromosome"/>
</dbReference>
<keyword evidence="1" id="KW-0732">Signal</keyword>
<dbReference type="AlphaFoldDB" id="A0A023WZL9"/>
<keyword evidence="5" id="KW-1185">Reference proteome</keyword>
<dbReference type="InterPro" id="IPR016047">
    <property type="entry name" value="M23ase_b-sheet_dom"/>
</dbReference>
<dbReference type="PANTHER" id="PTHR21666">
    <property type="entry name" value="PEPTIDASE-RELATED"/>
    <property type="match status" value="1"/>
</dbReference>
<feature type="chain" id="PRO_5001525114" evidence="1">
    <location>
        <begin position="28"/>
        <end position="326"/>
    </location>
</feature>